<sequence length="355" mass="41085">MSRSRTQTVKERSAAHDAPKARKLFLEDLAGDHRRLLIRAIERVLSTEVAEFTYAQIIDGLPTGDVAVNSRDQPYGYDQHLHPIYSAHDELCPGTIEEARQFRHEFQPEILAFDSKLLHEYRACSPGSRGFKIRLIEMVAVAVHQIAAILFDLNTSVHKDDGIIDWAPPKSETLYWRWHPDGPLPTLFKHPWYKDYDQYPRGVADMVGYWAETRILGGVVLFDRRDPNAEPRADPEAVYLHPDRANVTYRICQLLPEQRQALLDFLLADDMPSGNILPLLISNENTTRVDPEEPIQSTGIYRDLWERKNIPPSMSDIRLRDVVNRLEYPTMEDWRNAQRRARDRGERSGRVRIEK</sequence>
<name>A0AAN7HDC1_9PEZI</name>
<dbReference type="EMBL" id="MU857693">
    <property type="protein sequence ID" value="KAK4245686.1"/>
    <property type="molecule type" value="Genomic_DNA"/>
</dbReference>
<evidence type="ECO:0000313" key="2">
    <source>
        <dbReference type="Proteomes" id="UP001303647"/>
    </source>
</evidence>
<keyword evidence="2" id="KW-1185">Reference proteome</keyword>
<reference evidence="1" key="2">
    <citation type="submission" date="2023-05" db="EMBL/GenBank/DDBJ databases">
        <authorList>
            <consortium name="Lawrence Berkeley National Laboratory"/>
            <person name="Steindorff A."/>
            <person name="Hensen N."/>
            <person name="Bonometti L."/>
            <person name="Westerberg I."/>
            <person name="Brannstrom I.O."/>
            <person name="Guillou S."/>
            <person name="Cros-Aarteil S."/>
            <person name="Calhoun S."/>
            <person name="Haridas S."/>
            <person name="Kuo A."/>
            <person name="Mondo S."/>
            <person name="Pangilinan J."/>
            <person name="Riley R."/>
            <person name="Labutti K."/>
            <person name="Andreopoulos B."/>
            <person name="Lipzen A."/>
            <person name="Chen C."/>
            <person name="Yanf M."/>
            <person name="Daum C."/>
            <person name="Ng V."/>
            <person name="Clum A."/>
            <person name="Ohm R."/>
            <person name="Martin F."/>
            <person name="Silar P."/>
            <person name="Natvig D."/>
            <person name="Lalanne C."/>
            <person name="Gautier V."/>
            <person name="Ament-Velasquez S.L."/>
            <person name="Kruys A."/>
            <person name="Hutchinson M.I."/>
            <person name="Powell A.J."/>
            <person name="Barry K."/>
            <person name="Miller A.N."/>
            <person name="Grigoriev I.V."/>
            <person name="Debuchy R."/>
            <person name="Gladieux P."/>
            <person name="Thoren M.H."/>
            <person name="Johannesson H."/>
        </authorList>
    </citation>
    <scope>NUCLEOTIDE SEQUENCE</scope>
    <source>
        <strain evidence="1">CBS 359.72</strain>
    </source>
</reference>
<organism evidence="1 2">
    <name type="scientific">Corynascus novoguineensis</name>
    <dbReference type="NCBI Taxonomy" id="1126955"/>
    <lineage>
        <taxon>Eukaryota</taxon>
        <taxon>Fungi</taxon>
        <taxon>Dikarya</taxon>
        <taxon>Ascomycota</taxon>
        <taxon>Pezizomycotina</taxon>
        <taxon>Sordariomycetes</taxon>
        <taxon>Sordariomycetidae</taxon>
        <taxon>Sordariales</taxon>
        <taxon>Chaetomiaceae</taxon>
        <taxon>Corynascus</taxon>
    </lineage>
</organism>
<protein>
    <submittedName>
        <fullName evidence="1">Uncharacterized protein</fullName>
    </submittedName>
</protein>
<evidence type="ECO:0000313" key="1">
    <source>
        <dbReference type="EMBL" id="KAK4245686.1"/>
    </source>
</evidence>
<proteinExistence type="predicted"/>
<dbReference type="Proteomes" id="UP001303647">
    <property type="component" value="Unassembled WGS sequence"/>
</dbReference>
<accession>A0AAN7HDC1</accession>
<dbReference type="AlphaFoldDB" id="A0AAN7HDC1"/>
<comment type="caution">
    <text evidence="1">The sequence shown here is derived from an EMBL/GenBank/DDBJ whole genome shotgun (WGS) entry which is preliminary data.</text>
</comment>
<gene>
    <name evidence="1" type="ORF">C7999DRAFT_42773</name>
</gene>
<reference evidence="1" key="1">
    <citation type="journal article" date="2023" name="Mol. Phylogenet. Evol.">
        <title>Genome-scale phylogeny and comparative genomics of the fungal order Sordariales.</title>
        <authorList>
            <person name="Hensen N."/>
            <person name="Bonometti L."/>
            <person name="Westerberg I."/>
            <person name="Brannstrom I.O."/>
            <person name="Guillou S."/>
            <person name="Cros-Aarteil S."/>
            <person name="Calhoun S."/>
            <person name="Haridas S."/>
            <person name="Kuo A."/>
            <person name="Mondo S."/>
            <person name="Pangilinan J."/>
            <person name="Riley R."/>
            <person name="LaButti K."/>
            <person name="Andreopoulos B."/>
            <person name="Lipzen A."/>
            <person name="Chen C."/>
            <person name="Yan M."/>
            <person name="Daum C."/>
            <person name="Ng V."/>
            <person name="Clum A."/>
            <person name="Steindorff A."/>
            <person name="Ohm R.A."/>
            <person name="Martin F."/>
            <person name="Silar P."/>
            <person name="Natvig D.O."/>
            <person name="Lalanne C."/>
            <person name="Gautier V."/>
            <person name="Ament-Velasquez S.L."/>
            <person name="Kruys A."/>
            <person name="Hutchinson M.I."/>
            <person name="Powell A.J."/>
            <person name="Barry K."/>
            <person name="Miller A.N."/>
            <person name="Grigoriev I.V."/>
            <person name="Debuchy R."/>
            <person name="Gladieux P."/>
            <person name="Hiltunen Thoren M."/>
            <person name="Johannesson H."/>
        </authorList>
    </citation>
    <scope>NUCLEOTIDE SEQUENCE</scope>
    <source>
        <strain evidence="1">CBS 359.72</strain>
    </source>
</reference>